<protein>
    <submittedName>
        <fullName evidence="2">Uncharacterized protein</fullName>
    </submittedName>
</protein>
<accession>A0A1V2IGQ6</accession>
<sequence>MSGDGTRRRRWGPMPATVTASVAGTAAIVTAAVLVPGRLPMLAPPGEPVAAGTVYRVGAPPSSRALVCPDLGSAGRAPTRIDIARSDTRGQVAATLVTDGEGGEGSGAPGGEDGGSPDQAAGEGTAGSDAAGTDGPSAWRPPSTAVLRGDARRGHLEVPGAQPPPVAAPPPAPSDLSGLASLSPETRQALSALKSRADAKALAALAALPPGEQAGLARLAAAPAPQPPPGLAALAELSAADRAGLTRLAVSSGRPVALRGSTVANLSATVTAPGGAAGPVRDLCGPSAGWTWFAGPATGAGHDPLLFLANPGSAPARLAVHALAPGRAPTVTEVVVPPGETASRRLAAVAPEAAAAVVGVEVRAGRVSPWLVDRPSDGGAWDLVPVPGTAAPGRAVLVGPVLAPPGAGGAAAELVVAAPAADARVRVRLVTSSGWPTSPAGLDAVAVPGGEATSIPLTLPRGESVGVLVETAGPAPVVAGLRLPSGAPDRVRAAGGSGSGADAGGGADADGGVWVAGTPVPADGQAPGAAASATARSSPADHSPVPYLDVPPVPPGAAGELLLAAPAGPATARLDGRTVVVPGGGTAAVALPAGYSGGVLSVSGGPVGVTELLGKPAGPPAGTDAADGETGADGPRLRTVSSVLPLVPADPVGPAVLVADPSAAR</sequence>
<feature type="compositionally biased region" description="Low complexity" evidence="1">
    <location>
        <begin position="116"/>
        <end position="138"/>
    </location>
</feature>
<organism evidence="2 3">
    <name type="scientific">Pseudofrankia asymbiotica</name>
    <dbReference type="NCBI Taxonomy" id="1834516"/>
    <lineage>
        <taxon>Bacteria</taxon>
        <taxon>Bacillati</taxon>
        <taxon>Actinomycetota</taxon>
        <taxon>Actinomycetes</taxon>
        <taxon>Frankiales</taxon>
        <taxon>Frankiaceae</taxon>
        <taxon>Pseudofrankia</taxon>
    </lineage>
</organism>
<evidence type="ECO:0000256" key="1">
    <source>
        <dbReference type="SAM" id="MobiDB-lite"/>
    </source>
</evidence>
<evidence type="ECO:0000313" key="3">
    <source>
        <dbReference type="Proteomes" id="UP000188929"/>
    </source>
</evidence>
<dbReference type="Pfam" id="PF18986">
    <property type="entry name" value="DUF5719"/>
    <property type="match status" value="1"/>
</dbReference>
<feature type="compositionally biased region" description="Gly residues" evidence="1">
    <location>
        <begin position="103"/>
        <end position="114"/>
    </location>
</feature>
<reference evidence="3" key="1">
    <citation type="submission" date="2016-10" db="EMBL/GenBank/DDBJ databases">
        <title>Frankia sp. NRRL B-16386 Genome sequencing.</title>
        <authorList>
            <person name="Ghodhbane-Gtari F."/>
            <person name="Swanson E."/>
            <person name="Gueddou A."/>
            <person name="Hezbri K."/>
            <person name="Ktari K."/>
            <person name="Nouioui I."/>
            <person name="Morris K."/>
            <person name="Simpson S."/>
            <person name="Abebe-Akele F."/>
            <person name="Thomas K."/>
            <person name="Gtari M."/>
            <person name="Tisa L.S."/>
        </authorList>
    </citation>
    <scope>NUCLEOTIDE SEQUENCE [LARGE SCALE GENOMIC DNA]</scope>
    <source>
        <strain evidence="3">NRRL B-16386</strain>
    </source>
</reference>
<feature type="region of interest" description="Disordered" evidence="1">
    <location>
        <begin position="521"/>
        <end position="542"/>
    </location>
</feature>
<feature type="region of interest" description="Disordered" evidence="1">
    <location>
        <begin position="615"/>
        <end position="636"/>
    </location>
</feature>
<dbReference type="Proteomes" id="UP000188929">
    <property type="component" value="Unassembled WGS sequence"/>
</dbReference>
<dbReference type="AlphaFoldDB" id="A0A1V2IGQ6"/>
<comment type="caution">
    <text evidence="2">The sequence shown here is derived from an EMBL/GenBank/DDBJ whole genome shotgun (WGS) entry which is preliminary data.</text>
</comment>
<name>A0A1V2IGQ6_9ACTN</name>
<feature type="compositionally biased region" description="Low complexity" evidence="1">
    <location>
        <begin position="615"/>
        <end position="634"/>
    </location>
</feature>
<proteinExistence type="predicted"/>
<dbReference type="OrthoDB" id="3209866at2"/>
<dbReference type="STRING" id="1834516.BL253_05785"/>
<evidence type="ECO:0000313" key="2">
    <source>
        <dbReference type="EMBL" id="ONH32307.1"/>
    </source>
</evidence>
<dbReference type="EMBL" id="MOMC01000012">
    <property type="protein sequence ID" value="ONH32307.1"/>
    <property type="molecule type" value="Genomic_DNA"/>
</dbReference>
<feature type="region of interest" description="Disordered" evidence="1">
    <location>
        <begin position="97"/>
        <end position="180"/>
    </location>
</feature>
<feature type="compositionally biased region" description="Pro residues" evidence="1">
    <location>
        <begin position="161"/>
        <end position="173"/>
    </location>
</feature>
<keyword evidence="3" id="KW-1185">Reference proteome</keyword>
<gene>
    <name evidence="2" type="ORF">BL253_05785</name>
</gene>
<dbReference type="InterPro" id="IPR043777">
    <property type="entry name" value="DUF5719"/>
</dbReference>